<evidence type="ECO:0000259" key="2">
    <source>
        <dbReference type="Pfam" id="PF25484"/>
    </source>
</evidence>
<name>A0A1E1LNX3_9HELO</name>
<accession>A0A1E1LNX3</accession>
<feature type="domain" description="DUF7907" evidence="2">
    <location>
        <begin position="29"/>
        <end position="214"/>
    </location>
</feature>
<evidence type="ECO:0000313" key="4">
    <source>
        <dbReference type="Proteomes" id="UP000178129"/>
    </source>
</evidence>
<keyword evidence="4" id="KW-1185">Reference proteome</keyword>
<protein>
    <recommendedName>
        <fullName evidence="2">DUF7907 domain-containing protein</fullName>
    </recommendedName>
</protein>
<dbReference type="EMBL" id="FJUW01000062">
    <property type="protein sequence ID" value="CZT11549.1"/>
    <property type="molecule type" value="Genomic_DNA"/>
</dbReference>
<reference evidence="4" key="1">
    <citation type="submission" date="2016-03" db="EMBL/GenBank/DDBJ databases">
        <authorList>
            <person name="Ploux O."/>
        </authorList>
    </citation>
    <scope>NUCLEOTIDE SEQUENCE [LARGE SCALE GENOMIC DNA]</scope>
    <source>
        <strain evidence="4">UK7</strain>
    </source>
</reference>
<dbReference type="STRING" id="914237.A0A1E1LNX3"/>
<gene>
    <name evidence="3" type="ORF">RCO7_03808</name>
</gene>
<feature type="chain" id="PRO_5009447432" description="DUF7907 domain-containing protein" evidence="1">
    <location>
        <begin position="18"/>
        <end position="222"/>
    </location>
</feature>
<sequence length="222" mass="24622">MRLLSFAVLAFAACVLASDSPTSSDSCRSAPFNLIVLSSNSTLNGTHLFACHEGAAVKALCTNSSRYLRQGPNPPPLEPSIVRFFQNHTTKSLSEEANKTGYAFGELTWDFPNMPHSLGMKAGLQDKESNVLVPVFMPTNVHSNLIAFDKEDKLFVWTWSQTESVSENTAMNRKQKAFYDWYICMTDVGYKLETVAWLEDGKSNNPSCQKVDIKKIPEGSLP</sequence>
<organism evidence="3 4">
    <name type="scientific">Rhynchosporium graminicola</name>
    <dbReference type="NCBI Taxonomy" id="2792576"/>
    <lineage>
        <taxon>Eukaryota</taxon>
        <taxon>Fungi</taxon>
        <taxon>Dikarya</taxon>
        <taxon>Ascomycota</taxon>
        <taxon>Pezizomycotina</taxon>
        <taxon>Leotiomycetes</taxon>
        <taxon>Helotiales</taxon>
        <taxon>Ploettnerulaceae</taxon>
        <taxon>Rhynchosporium</taxon>
    </lineage>
</organism>
<evidence type="ECO:0000256" key="1">
    <source>
        <dbReference type="SAM" id="SignalP"/>
    </source>
</evidence>
<comment type="caution">
    <text evidence="3">The sequence shown here is derived from an EMBL/GenBank/DDBJ whole genome shotgun (WGS) entry which is preliminary data.</text>
</comment>
<proteinExistence type="predicted"/>
<dbReference type="AlphaFoldDB" id="A0A1E1LNX3"/>
<feature type="signal peptide" evidence="1">
    <location>
        <begin position="1"/>
        <end position="17"/>
    </location>
</feature>
<evidence type="ECO:0000313" key="3">
    <source>
        <dbReference type="EMBL" id="CZT11549.1"/>
    </source>
</evidence>
<dbReference type="Proteomes" id="UP000178129">
    <property type="component" value="Unassembled WGS sequence"/>
</dbReference>
<dbReference type="InParanoid" id="A0A1E1LNX3"/>
<dbReference type="Pfam" id="PF25484">
    <property type="entry name" value="DUF7907"/>
    <property type="match status" value="1"/>
</dbReference>
<keyword evidence="1" id="KW-0732">Signal</keyword>
<dbReference type="InterPro" id="IPR057229">
    <property type="entry name" value="DUF7907"/>
</dbReference>